<dbReference type="Pfam" id="PF00001">
    <property type="entry name" value="7tm_1"/>
    <property type="match status" value="1"/>
</dbReference>
<keyword evidence="8 9" id="KW-0807">Transducer</keyword>
<dbReference type="PROSITE" id="PS50262">
    <property type="entry name" value="G_PROTEIN_RECEP_F1_2"/>
    <property type="match status" value="1"/>
</dbReference>
<evidence type="ECO:0000256" key="2">
    <source>
        <dbReference type="ARBA" id="ARBA00022475"/>
    </source>
</evidence>
<evidence type="ECO:0000259" key="11">
    <source>
        <dbReference type="PROSITE" id="PS50262"/>
    </source>
</evidence>
<feature type="domain" description="G-protein coupled receptors family 1 profile" evidence="11">
    <location>
        <begin position="42"/>
        <end position="294"/>
    </location>
</feature>
<protein>
    <submittedName>
        <fullName evidence="12">5-hydroxytryptamine receptor 4</fullName>
    </submittedName>
</protein>
<sequence>MNSIQNESLVSETNSSNSSASNLTTALHAAVIIFIMTLIILGNLLVLIVTYRQRSRPSVRVANMFIANLAVVDLSIAVLLFPFSVVTILLRRWPFGEALCKFNGATNMMAGAASILIMAVISFDRYRAIVSPPGSKITPKQAWVLLAIVWTWSIIIGVLPVLGWNQYAHSSLSTMCKISFSEGRGYILLVIISCFVIPLLTMFYCYLRIFLKVRFHKRQVQRWSDNRQSQKNFRRETKTAQVVFTVLFVFVVCWTPFVIVHFLQSLPTISISRIVFHSVTLVAGVHSACNPIIYITMNRTFRNELHQVCQCVICGRVKCCGADNLVQPLSFETSFTQRS</sequence>
<evidence type="ECO:0000256" key="1">
    <source>
        <dbReference type="ARBA" id="ARBA00004651"/>
    </source>
</evidence>
<feature type="transmembrane region" description="Helical" evidence="10">
    <location>
        <begin position="274"/>
        <end position="295"/>
    </location>
</feature>
<dbReference type="Gene3D" id="1.20.1070.10">
    <property type="entry name" value="Rhodopsin 7-helix transmembrane proteins"/>
    <property type="match status" value="1"/>
</dbReference>
<feature type="transmembrane region" description="Helical" evidence="10">
    <location>
        <begin position="242"/>
        <end position="262"/>
    </location>
</feature>
<feature type="transmembrane region" description="Helical" evidence="10">
    <location>
        <begin position="61"/>
        <end position="90"/>
    </location>
</feature>
<dbReference type="InterPro" id="IPR017452">
    <property type="entry name" value="GPCR_Rhodpsn_7TM"/>
</dbReference>
<evidence type="ECO:0000256" key="8">
    <source>
        <dbReference type="ARBA" id="ARBA00023224"/>
    </source>
</evidence>
<dbReference type="STRING" id="50429.A0A2B4SYG2"/>
<evidence type="ECO:0000256" key="3">
    <source>
        <dbReference type="ARBA" id="ARBA00022692"/>
    </source>
</evidence>
<evidence type="ECO:0000256" key="5">
    <source>
        <dbReference type="ARBA" id="ARBA00023040"/>
    </source>
</evidence>
<comment type="similarity">
    <text evidence="9">Belongs to the G-protein coupled receptor 1 family.</text>
</comment>
<reference evidence="13" key="1">
    <citation type="journal article" date="2017" name="bioRxiv">
        <title>Comparative analysis of the genomes of Stylophora pistillata and Acropora digitifera provides evidence for extensive differences between species of corals.</title>
        <authorList>
            <person name="Voolstra C.R."/>
            <person name="Li Y."/>
            <person name="Liew Y.J."/>
            <person name="Baumgarten S."/>
            <person name="Zoccola D."/>
            <person name="Flot J.-F."/>
            <person name="Tambutte S."/>
            <person name="Allemand D."/>
            <person name="Aranda M."/>
        </authorList>
    </citation>
    <scope>NUCLEOTIDE SEQUENCE [LARGE SCALE GENOMIC DNA]</scope>
</reference>
<dbReference type="GO" id="GO:0004930">
    <property type="term" value="F:G protein-coupled receptor activity"/>
    <property type="evidence" value="ECO:0007669"/>
    <property type="project" value="UniProtKB-KW"/>
</dbReference>
<dbReference type="Proteomes" id="UP000225706">
    <property type="component" value="Unassembled WGS sequence"/>
</dbReference>
<dbReference type="PROSITE" id="PS00237">
    <property type="entry name" value="G_PROTEIN_RECEP_F1_1"/>
    <property type="match status" value="1"/>
</dbReference>
<keyword evidence="7 9" id="KW-0675">Receptor</keyword>
<dbReference type="PANTHER" id="PTHR22752:SF14">
    <property type="entry name" value="G-PROTEIN COUPLED RECEPTORS FAMILY 1 PROFILE DOMAIN-CONTAINING PROTEIN"/>
    <property type="match status" value="1"/>
</dbReference>
<evidence type="ECO:0000313" key="13">
    <source>
        <dbReference type="Proteomes" id="UP000225706"/>
    </source>
</evidence>
<evidence type="ECO:0000256" key="4">
    <source>
        <dbReference type="ARBA" id="ARBA00022989"/>
    </source>
</evidence>
<gene>
    <name evidence="12" type="primary">Htr4</name>
    <name evidence="12" type="ORF">AWC38_SpisGene1465</name>
</gene>
<feature type="transmembrane region" description="Helical" evidence="10">
    <location>
        <begin position="26"/>
        <end position="49"/>
    </location>
</feature>
<comment type="caution">
    <text evidence="12">The sequence shown here is derived from an EMBL/GenBank/DDBJ whole genome shotgun (WGS) entry which is preliminary data.</text>
</comment>
<evidence type="ECO:0000256" key="7">
    <source>
        <dbReference type="ARBA" id="ARBA00023170"/>
    </source>
</evidence>
<keyword evidence="3 9" id="KW-0812">Transmembrane</keyword>
<evidence type="ECO:0000256" key="6">
    <source>
        <dbReference type="ARBA" id="ARBA00023136"/>
    </source>
</evidence>
<dbReference type="SUPFAM" id="SSF81321">
    <property type="entry name" value="Family A G protein-coupled receptor-like"/>
    <property type="match status" value="1"/>
</dbReference>
<dbReference type="OrthoDB" id="10034726at2759"/>
<feature type="transmembrane region" description="Helical" evidence="10">
    <location>
        <begin position="142"/>
        <end position="165"/>
    </location>
</feature>
<comment type="subcellular location">
    <subcellularLocation>
        <location evidence="1">Cell membrane</location>
        <topology evidence="1">Multi-pass membrane protein</topology>
    </subcellularLocation>
</comment>
<dbReference type="EMBL" id="LSMT01000010">
    <property type="protein sequence ID" value="PFX33608.1"/>
    <property type="molecule type" value="Genomic_DNA"/>
</dbReference>
<keyword evidence="4 10" id="KW-1133">Transmembrane helix</keyword>
<dbReference type="CDD" id="cd00637">
    <property type="entry name" value="7tm_classA_rhodopsin-like"/>
    <property type="match status" value="1"/>
</dbReference>
<evidence type="ECO:0000256" key="9">
    <source>
        <dbReference type="RuleBase" id="RU000688"/>
    </source>
</evidence>
<accession>A0A2B4SYG2</accession>
<dbReference type="GO" id="GO:0005886">
    <property type="term" value="C:plasma membrane"/>
    <property type="evidence" value="ECO:0007669"/>
    <property type="project" value="UniProtKB-SubCell"/>
</dbReference>
<keyword evidence="13" id="KW-1185">Reference proteome</keyword>
<evidence type="ECO:0000313" key="12">
    <source>
        <dbReference type="EMBL" id="PFX33608.1"/>
    </source>
</evidence>
<feature type="transmembrane region" description="Helical" evidence="10">
    <location>
        <begin position="185"/>
        <end position="207"/>
    </location>
</feature>
<feature type="transmembrane region" description="Helical" evidence="10">
    <location>
        <begin position="102"/>
        <end position="121"/>
    </location>
</feature>
<dbReference type="PANTHER" id="PTHR22752">
    <property type="entry name" value="G PROTEIN-COUPLED RECEPTOR"/>
    <property type="match status" value="1"/>
</dbReference>
<proteinExistence type="inferred from homology"/>
<keyword evidence="6 10" id="KW-0472">Membrane</keyword>
<dbReference type="InterPro" id="IPR000276">
    <property type="entry name" value="GPCR_Rhodpsn"/>
</dbReference>
<name>A0A2B4SYG2_STYPI</name>
<keyword evidence="2" id="KW-1003">Cell membrane</keyword>
<dbReference type="AlphaFoldDB" id="A0A2B4SYG2"/>
<organism evidence="12 13">
    <name type="scientific">Stylophora pistillata</name>
    <name type="common">Smooth cauliflower coral</name>
    <dbReference type="NCBI Taxonomy" id="50429"/>
    <lineage>
        <taxon>Eukaryota</taxon>
        <taxon>Metazoa</taxon>
        <taxon>Cnidaria</taxon>
        <taxon>Anthozoa</taxon>
        <taxon>Hexacorallia</taxon>
        <taxon>Scleractinia</taxon>
        <taxon>Astrocoeniina</taxon>
        <taxon>Pocilloporidae</taxon>
        <taxon>Stylophora</taxon>
    </lineage>
</organism>
<evidence type="ECO:0000256" key="10">
    <source>
        <dbReference type="SAM" id="Phobius"/>
    </source>
</evidence>
<keyword evidence="5 9" id="KW-0297">G-protein coupled receptor</keyword>
<dbReference type="PRINTS" id="PR00237">
    <property type="entry name" value="GPCRRHODOPSN"/>
</dbReference>